<keyword evidence="2" id="KW-0812">Transmembrane</keyword>
<feature type="transmembrane region" description="Helical" evidence="2">
    <location>
        <begin position="107"/>
        <end position="130"/>
    </location>
</feature>
<evidence type="ECO:0000313" key="4">
    <source>
        <dbReference type="Proteomes" id="UP000265515"/>
    </source>
</evidence>
<proteinExistence type="predicted"/>
<name>A0A388KUH3_CHABU</name>
<accession>A0A388KUH3</accession>
<comment type="caution">
    <text evidence="3">The sequence shown here is derived from an EMBL/GenBank/DDBJ whole genome shotgun (WGS) entry which is preliminary data.</text>
</comment>
<keyword evidence="2" id="KW-0472">Membrane</keyword>
<evidence type="ECO:0000313" key="3">
    <source>
        <dbReference type="EMBL" id="GBG73706.1"/>
    </source>
</evidence>
<keyword evidence="2" id="KW-1133">Transmembrane helix</keyword>
<dbReference type="Gramene" id="GBG73706">
    <property type="protein sequence ID" value="GBG73706"/>
    <property type="gene ID" value="CBR_g17047"/>
</dbReference>
<gene>
    <name evidence="3" type="ORF">CBR_g17047</name>
</gene>
<dbReference type="EMBL" id="BFEA01000188">
    <property type="protein sequence ID" value="GBG73706.1"/>
    <property type="molecule type" value="Genomic_DNA"/>
</dbReference>
<feature type="region of interest" description="Disordered" evidence="1">
    <location>
        <begin position="62"/>
        <end position="86"/>
    </location>
</feature>
<dbReference type="Proteomes" id="UP000265515">
    <property type="component" value="Unassembled WGS sequence"/>
</dbReference>
<evidence type="ECO:0000256" key="2">
    <source>
        <dbReference type="SAM" id="Phobius"/>
    </source>
</evidence>
<reference evidence="3 4" key="1">
    <citation type="journal article" date="2018" name="Cell">
        <title>The Chara Genome: Secondary Complexity and Implications for Plant Terrestrialization.</title>
        <authorList>
            <person name="Nishiyama T."/>
            <person name="Sakayama H."/>
            <person name="Vries J.D."/>
            <person name="Buschmann H."/>
            <person name="Saint-Marcoux D."/>
            <person name="Ullrich K.K."/>
            <person name="Haas F.B."/>
            <person name="Vanderstraeten L."/>
            <person name="Becker D."/>
            <person name="Lang D."/>
            <person name="Vosolsobe S."/>
            <person name="Rombauts S."/>
            <person name="Wilhelmsson P.K.I."/>
            <person name="Janitza P."/>
            <person name="Kern R."/>
            <person name="Heyl A."/>
            <person name="Rumpler F."/>
            <person name="Villalobos L.I.A.C."/>
            <person name="Clay J.M."/>
            <person name="Skokan R."/>
            <person name="Toyoda A."/>
            <person name="Suzuki Y."/>
            <person name="Kagoshima H."/>
            <person name="Schijlen E."/>
            <person name="Tajeshwar N."/>
            <person name="Catarino B."/>
            <person name="Hetherington A.J."/>
            <person name="Saltykova A."/>
            <person name="Bonnot C."/>
            <person name="Breuninger H."/>
            <person name="Symeonidi A."/>
            <person name="Radhakrishnan G.V."/>
            <person name="Van Nieuwerburgh F."/>
            <person name="Deforce D."/>
            <person name="Chang C."/>
            <person name="Karol K.G."/>
            <person name="Hedrich R."/>
            <person name="Ulvskov P."/>
            <person name="Glockner G."/>
            <person name="Delwiche C.F."/>
            <person name="Petrasek J."/>
            <person name="Van de Peer Y."/>
            <person name="Friml J."/>
            <person name="Beilby M."/>
            <person name="Dolan L."/>
            <person name="Kohara Y."/>
            <person name="Sugano S."/>
            <person name="Fujiyama A."/>
            <person name="Delaux P.-M."/>
            <person name="Quint M."/>
            <person name="TheiBen G."/>
            <person name="Hagemann M."/>
            <person name="Harholt J."/>
            <person name="Dunand C."/>
            <person name="Zachgo S."/>
            <person name="Langdale J."/>
            <person name="Maumus F."/>
            <person name="Straeten D.V.D."/>
            <person name="Gould S.B."/>
            <person name="Rensing S.A."/>
        </authorList>
    </citation>
    <scope>NUCLEOTIDE SEQUENCE [LARGE SCALE GENOMIC DNA]</scope>
    <source>
        <strain evidence="3 4">S276</strain>
    </source>
</reference>
<sequence length="148" mass="14982">MANAYQQGGMGAPGYRGGGGSGGGGFGAQPNAKQYREGLPEPVGGVMAGSFAGQQIPLGVPPMHVTGGAQQTPPAGFPQAGVFPPDHSHACNPPSKPDSTPHTLQSIVSISCMAAFLLLSIVTVALLGAADSKYWVLRDFLAYMKSAA</sequence>
<evidence type="ECO:0000256" key="1">
    <source>
        <dbReference type="SAM" id="MobiDB-lite"/>
    </source>
</evidence>
<dbReference type="AlphaFoldDB" id="A0A388KUH3"/>
<keyword evidence="4" id="KW-1185">Reference proteome</keyword>
<protein>
    <submittedName>
        <fullName evidence="3">Uncharacterized protein</fullName>
    </submittedName>
</protein>
<organism evidence="3 4">
    <name type="scientific">Chara braunii</name>
    <name type="common">Braun's stonewort</name>
    <dbReference type="NCBI Taxonomy" id="69332"/>
    <lineage>
        <taxon>Eukaryota</taxon>
        <taxon>Viridiplantae</taxon>
        <taxon>Streptophyta</taxon>
        <taxon>Charophyceae</taxon>
        <taxon>Charales</taxon>
        <taxon>Characeae</taxon>
        <taxon>Chara</taxon>
    </lineage>
</organism>